<sequence length="406" mass="43707">MLSPSEETMLAPPLALRRARAVNEPVLPESDSREATAHWVDAQAGSLLRRVSEEAAQLDASGQPLRREVLLEAARCGLLGASLPRSVGGLGMSLPCWGRVLERVGYLCDDASFTLNISLFQAVANMLLASGNEQLIDRYVRPVCTGERLPAFAYTEDGDAFTLKSSFRAHGGDYLASGSKVMVTAGAMADSYMTYLRNDATGDMAVVMIDRDSRGLRVEPIATMGLRASGLAALHFDAVRVPREQVITLENGLEHVQAFLNPRRAMLCCAPVGRMQRIVDECARMLAETERYGAPLTSMQLVQARLGRMQMKTLSSRALVDAALGGLDAQPGSDLFGEAISTAKHQITEHAIAVALESIRLTGARGYACNQHLERYLRDFCGMLSGAGAQDVLEVNLGAIAAARVL</sequence>
<dbReference type="InterPro" id="IPR046373">
    <property type="entry name" value="Acyl-CoA_Oxase/DH_mid-dom_sf"/>
</dbReference>
<dbReference type="InterPro" id="IPR009100">
    <property type="entry name" value="AcylCoA_DH/oxidase_NM_dom_sf"/>
</dbReference>
<dbReference type="InterPro" id="IPR006091">
    <property type="entry name" value="Acyl-CoA_Oxase/DH_mid-dom"/>
</dbReference>
<dbReference type="GO" id="GO:0016491">
    <property type="term" value="F:oxidoreductase activity"/>
    <property type="evidence" value="ECO:0007669"/>
    <property type="project" value="UniProtKB-KW"/>
</dbReference>
<feature type="domain" description="Acyl-CoA dehydrogenase/oxidase C-terminal" evidence="5">
    <location>
        <begin position="251"/>
        <end position="393"/>
    </location>
</feature>
<dbReference type="RefSeq" id="WP_315647942.1">
    <property type="nucleotide sequence ID" value="NZ_JAVXZY010000001.1"/>
</dbReference>
<dbReference type="EMBL" id="JAVXZY010000001">
    <property type="protein sequence ID" value="MDT8997723.1"/>
    <property type="molecule type" value="Genomic_DNA"/>
</dbReference>
<dbReference type="PANTHER" id="PTHR43884:SF12">
    <property type="entry name" value="ISOVALERYL-COA DEHYDROGENASE, MITOCHONDRIAL-RELATED"/>
    <property type="match status" value="1"/>
</dbReference>
<keyword evidence="8" id="KW-0560">Oxidoreductase</keyword>
<dbReference type="InterPro" id="IPR036250">
    <property type="entry name" value="AcylCo_DH-like_C"/>
</dbReference>
<dbReference type="Gene3D" id="2.40.110.10">
    <property type="entry name" value="Butyryl-CoA Dehydrogenase, subunit A, domain 2"/>
    <property type="match status" value="1"/>
</dbReference>
<comment type="cofactor">
    <cofactor evidence="1">
        <name>FAD</name>
        <dbReference type="ChEBI" id="CHEBI:57692"/>
    </cofactor>
</comment>
<comment type="similarity">
    <text evidence="2">Belongs to the acyl-CoA dehydrogenase family.</text>
</comment>
<feature type="domain" description="Acyl-CoA oxidase/dehydrogenase middle" evidence="6">
    <location>
        <begin position="151"/>
        <end position="239"/>
    </location>
</feature>
<dbReference type="InterPro" id="IPR013786">
    <property type="entry name" value="AcylCoA_DH/ox_N"/>
</dbReference>
<dbReference type="SUPFAM" id="SSF47203">
    <property type="entry name" value="Acyl-CoA dehydrogenase C-terminal domain-like"/>
    <property type="match status" value="1"/>
</dbReference>
<keyword evidence="9" id="KW-1185">Reference proteome</keyword>
<accession>A0ABU3P571</accession>
<dbReference type="PANTHER" id="PTHR43884">
    <property type="entry name" value="ACYL-COA DEHYDROGENASE"/>
    <property type="match status" value="1"/>
</dbReference>
<evidence type="ECO:0000256" key="3">
    <source>
        <dbReference type="ARBA" id="ARBA00022630"/>
    </source>
</evidence>
<proteinExistence type="inferred from homology"/>
<reference evidence="8" key="1">
    <citation type="submission" date="2023-09" db="EMBL/GenBank/DDBJ databases">
        <title>Paucibacter sp. APW11 Genome sequencing and assembly.</title>
        <authorList>
            <person name="Kim I."/>
        </authorList>
    </citation>
    <scope>NUCLEOTIDE SEQUENCE</scope>
    <source>
        <strain evidence="8">APW11</strain>
    </source>
</reference>
<gene>
    <name evidence="8" type="ORF">RQP53_00375</name>
</gene>
<dbReference type="Pfam" id="PF02770">
    <property type="entry name" value="Acyl-CoA_dh_M"/>
    <property type="match status" value="1"/>
</dbReference>
<evidence type="ECO:0000256" key="2">
    <source>
        <dbReference type="ARBA" id="ARBA00009347"/>
    </source>
</evidence>
<dbReference type="SUPFAM" id="SSF56645">
    <property type="entry name" value="Acyl-CoA dehydrogenase NM domain-like"/>
    <property type="match status" value="1"/>
</dbReference>
<evidence type="ECO:0000313" key="8">
    <source>
        <dbReference type="EMBL" id="MDT8997723.1"/>
    </source>
</evidence>
<comment type="caution">
    <text evidence="8">The sequence shown here is derived from an EMBL/GenBank/DDBJ whole genome shotgun (WGS) entry which is preliminary data.</text>
</comment>
<protein>
    <submittedName>
        <fullName evidence="8">Acyl-CoA dehydrogenase family protein</fullName>
        <ecNumber evidence="8">1.-.-.-</ecNumber>
    </submittedName>
</protein>
<dbReference type="Pfam" id="PF02771">
    <property type="entry name" value="Acyl-CoA_dh_N"/>
    <property type="match status" value="1"/>
</dbReference>
<organism evidence="8 9">
    <name type="scientific">Roseateles aquae</name>
    <dbReference type="NCBI Taxonomy" id="3077235"/>
    <lineage>
        <taxon>Bacteria</taxon>
        <taxon>Pseudomonadati</taxon>
        <taxon>Pseudomonadota</taxon>
        <taxon>Betaproteobacteria</taxon>
        <taxon>Burkholderiales</taxon>
        <taxon>Sphaerotilaceae</taxon>
        <taxon>Roseateles</taxon>
    </lineage>
</organism>
<keyword evidence="4" id="KW-0274">FAD</keyword>
<dbReference type="Proteomes" id="UP001246372">
    <property type="component" value="Unassembled WGS sequence"/>
</dbReference>
<dbReference type="EC" id="1.-.-.-" evidence="8"/>
<keyword evidence="3" id="KW-0285">Flavoprotein</keyword>
<dbReference type="Gene3D" id="1.10.540.10">
    <property type="entry name" value="Acyl-CoA dehydrogenase/oxidase, N-terminal domain"/>
    <property type="match status" value="1"/>
</dbReference>
<feature type="domain" description="Acyl-CoA dehydrogenase/oxidase N-terminal" evidence="7">
    <location>
        <begin position="49"/>
        <end position="147"/>
    </location>
</feature>
<evidence type="ECO:0000259" key="6">
    <source>
        <dbReference type="Pfam" id="PF02770"/>
    </source>
</evidence>
<dbReference type="InterPro" id="IPR037069">
    <property type="entry name" value="AcylCoA_DH/ox_N_sf"/>
</dbReference>
<evidence type="ECO:0000259" key="7">
    <source>
        <dbReference type="Pfam" id="PF02771"/>
    </source>
</evidence>
<dbReference type="Gene3D" id="1.20.140.10">
    <property type="entry name" value="Butyryl-CoA Dehydrogenase, subunit A, domain 3"/>
    <property type="match status" value="1"/>
</dbReference>
<evidence type="ECO:0000259" key="5">
    <source>
        <dbReference type="Pfam" id="PF00441"/>
    </source>
</evidence>
<evidence type="ECO:0000256" key="1">
    <source>
        <dbReference type="ARBA" id="ARBA00001974"/>
    </source>
</evidence>
<name>A0ABU3P571_9BURK</name>
<evidence type="ECO:0000313" key="9">
    <source>
        <dbReference type="Proteomes" id="UP001246372"/>
    </source>
</evidence>
<dbReference type="CDD" id="cd00567">
    <property type="entry name" value="ACAD"/>
    <property type="match status" value="1"/>
</dbReference>
<dbReference type="InterPro" id="IPR009075">
    <property type="entry name" value="AcylCo_DH/oxidase_C"/>
</dbReference>
<dbReference type="Pfam" id="PF00441">
    <property type="entry name" value="Acyl-CoA_dh_1"/>
    <property type="match status" value="1"/>
</dbReference>
<evidence type="ECO:0000256" key="4">
    <source>
        <dbReference type="ARBA" id="ARBA00022827"/>
    </source>
</evidence>